<keyword evidence="2" id="KW-1185">Reference proteome</keyword>
<dbReference type="AlphaFoldDB" id="A0A7H8RDA5"/>
<gene>
    <name evidence="1" type="ORF">TRUGW13939_11644</name>
</gene>
<dbReference type="RefSeq" id="XP_035350643.1">
    <property type="nucleotide sequence ID" value="XM_035494750.1"/>
</dbReference>
<evidence type="ECO:0000313" key="2">
    <source>
        <dbReference type="Proteomes" id="UP000509510"/>
    </source>
</evidence>
<reference evidence="2" key="1">
    <citation type="submission" date="2020-06" db="EMBL/GenBank/DDBJ databases">
        <title>A chromosome-scale genome assembly of Talaromyces rugulosus W13939.</title>
        <authorList>
            <person name="Wang B."/>
            <person name="Guo L."/>
            <person name="Ye K."/>
            <person name="Wang L."/>
        </authorList>
    </citation>
    <scope>NUCLEOTIDE SEQUENCE [LARGE SCALE GENOMIC DNA]</scope>
    <source>
        <strain evidence="2">W13939</strain>
    </source>
</reference>
<accession>A0A7H8RDA5</accession>
<dbReference type="GeneID" id="55999121"/>
<organism evidence="1 2">
    <name type="scientific">Talaromyces rugulosus</name>
    <name type="common">Penicillium rugulosum</name>
    <dbReference type="NCBI Taxonomy" id="121627"/>
    <lineage>
        <taxon>Eukaryota</taxon>
        <taxon>Fungi</taxon>
        <taxon>Dikarya</taxon>
        <taxon>Ascomycota</taxon>
        <taxon>Pezizomycotina</taxon>
        <taxon>Eurotiomycetes</taxon>
        <taxon>Eurotiomycetidae</taxon>
        <taxon>Eurotiales</taxon>
        <taxon>Trichocomaceae</taxon>
        <taxon>Talaromyces</taxon>
        <taxon>Talaromyces sect. Islandici</taxon>
    </lineage>
</organism>
<dbReference type="Proteomes" id="UP000509510">
    <property type="component" value="Chromosome VI"/>
</dbReference>
<protein>
    <submittedName>
        <fullName evidence="1">Uncharacterized protein</fullName>
    </submittedName>
</protein>
<proteinExistence type="predicted"/>
<evidence type="ECO:0000313" key="1">
    <source>
        <dbReference type="EMBL" id="QKX64470.1"/>
    </source>
</evidence>
<dbReference type="OrthoDB" id="5229512at2759"/>
<sequence length="159" mass="18090">MDIQDFDYLGKHILTQPPQPPQKPPATFISLPRKVRDCIYDYYFTQFFSKTEKAQNDTTNFTARITSASSYNPHIQLLFTTRQIHAEASSLFYTTHFNKLFFAPETPRAAYTLIKSLAHRHTQSCYGEIRVQPNVHAPTGLSIVSGYRNLDEGSLLGDG</sequence>
<name>A0A7H8RDA5_TALRU</name>
<dbReference type="EMBL" id="CP055903">
    <property type="protein sequence ID" value="QKX64470.1"/>
    <property type="molecule type" value="Genomic_DNA"/>
</dbReference>
<dbReference type="KEGG" id="trg:TRUGW13939_11644"/>